<dbReference type="PANTHER" id="PTHR30026:SF23">
    <property type="entry name" value="TO APRF-PUTATIVE OUTER MEMBRANE EFFLUX PROTEIN OR SECRETED ALKALINE PHOSPHATASE-RELATED"/>
    <property type="match status" value="1"/>
</dbReference>
<evidence type="ECO:0000256" key="4">
    <source>
        <dbReference type="ARBA" id="ARBA00022452"/>
    </source>
</evidence>
<dbReference type="Proteomes" id="UP000316609">
    <property type="component" value="Unassembled WGS sequence"/>
</dbReference>
<dbReference type="GO" id="GO:1990281">
    <property type="term" value="C:efflux pump complex"/>
    <property type="evidence" value="ECO:0007669"/>
    <property type="project" value="TreeGrafter"/>
</dbReference>
<evidence type="ECO:0000256" key="9">
    <source>
        <dbReference type="SAM" id="SignalP"/>
    </source>
</evidence>
<keyword evidence="7" id="KW-0998">Cell outer membrane</keyword>
<dbReference type="SUPFAM" id="SSF56954">
    <property type="entry name" value="Outer membrane efflux proteins (OEP)"/>
    <property type="match status" value="1"/>
</dbReference>
<comment type="caution">
    <text evidence="10">The sequence shown here is derived from an EMBL/GenBank/DDBJ whole genome shotgun (WGS) entry which is preliminary data.</text>
</comment>
<evidence type="ECO:0000256" key="3">
    <source>
        <dbReference type="ARBA" id="ARBA00022448"/>
    </source>
</evidence>
<feature type="compositionally biased region" description="Polar residues" evidence="8">
    <location>
        <begin position="228"/>
        <end position="237"/>
    </location>
</feature>
<dbReference type="GO" id="GO:0015562">
    <property type="term" value="F:efflux transmembrane transporter activity"/>
    <property type="evidence" value="ECO:0007669"/>
    <property type="project" value="InterPro"/>
</dbReference>
<evidence type="ECO:0000256" key="7">
    <source>
        <dbReference type="ARBA" id="ARBA00023237"/>
    </source>
</evidence>
<comment type="similarity">
    <text evidence="2">Belongs to the outer membrane factor (OMF) (TC 1.B.17) family.</text>
</comment>
<keyword evidence="4" id="KW-1134">Transmembrane beta strand</keyword>
<dbReference type="Gene3D" id="1.20.1600.10">
    <property type="entry name" value="Outer membrane efflux proteins (OEP)"/>
    <property type="match status" value="1"/>
</dbReference>
<keyword evidence="6" id="KW-0472">Membrane</keyword>
<dbReference type="EMBL" id="VBOY01000053">
    <property type="protein sequence ID" value="TMQ66825.1"/>
    <property type="molecule type" value="Genomic_DNA"/>
</dbReference>
<comment type="subcellular location">
    <subcellularLocation>
        <location evidence="1">Cell outer membrane</location>
    </subcellularLocation>
</comment>
<name>A0A538TTA4_UNCEI</name>
<dbReference type="GO" id="GO:0009279">
    <property type="term" value="C:cell outer membrane"/>
    <property type="evidence" value="ECO:0007669"/>
    <property type="project" value="UniProtKB-SubCell"/>
</dbReference>
<dbReference type="AlphaFoldDB" id="A0A538TTA4"/>
<proteinExistence type="inferred from homology"/>
<dbReference type="GO" id="GO:0015288">
    <property type="term" value="F:porin activity"/>
    <property type="evidence" value="ECO:0007669"/>
    <property type="project" value="TreeGrafter"/>
</dbReference>
<organism evidence="10 11">
    <name type="scientific">Eiseniibacteriota bacterium</name>
    <dbReference type="NCBI Taxonomy" id="2212470"/>
    <lineage>
        <taxon>Bacteria</taxon>
        <taxon>Candidatus Eiseniibacteriota</taxon>
    </lineage>
</organism>
<sequence>MERLVKALASVLLLARALQPGFAMGAERPLRLDEAIRMALQRNEGLIIDRESLVSAEASLGGARGAYDPQLELSGGWSRSTEPVNSAFSGAPAGRFAPELKSTEAGAAIRQLLPSGGTLSLRAQGARQTTDGSSALLSPAFSTGMGVELRQPLLRNLSTDASRQAVRAADAGRHQALASLQRSVSETVAAVDRAYWSLVAARQGVSVREDATRLAEQQLGDTQARVESGTTPGTELSQPRAELERRRADLLAQREVLARAQNTIKLLILGDADGAGWLDEIDPTDSVATTVAPVDAEASLRRALATRPELAAARAALERRHTETALARNGVWPALDAVVSYDRFGFAGSRNPVGPASTIPPDMRGDLGTSFDRLGDGDFEATRVALVLGLPIRNRTAHADAAVARSAENQAEADLMRVRKLVRAEVLDAVAALETAGQRIEATRAGREAAEIQLAAERDRYSTGLSTNFLVLTRQNDLSRARLDEISARTDYRIARTELARATGWLIQDRGIDIGTTR</sequence>
<accession>A0A538TTA4</accession>
<dbReference type="InterPro" id="IPR003423">
    <property type="entry name" value="OMP_efflux"/>
</dbReference>
<evidence type="ECO:0000256" key="5">
    <source>
        <dbReference type="ARBA" id="ARBA00022692"/>
    </source>
</evidence>
<evidence type="ECO:0000256" key="8">
    <source>
        <dbReference type="SAM" id="MobiDB-lite"/>
    </source>
</evidence>
<keyword evidence="5" id="KW-0812">Transmembrane</keyword>
<evidence type="ECO:0000256" key="2">
    <source>
        <dbReference type="ARBA" id="ARBA00007613"/>
    </source>
</evidence>
<dbReference type="PANTHER" id="PTHR30026">
    <property type="entry name" value="OUTER MEMBRANE PROTEIN TOLC"/>
    <property type="match status" value="1"/>
</dbReference>
<feature type="region of interest" description="Disordered" evidence="8">
    <location>
        <begin position="219"/>
        <end position="240"/>
    </location>
</feature>
<dbReference type="Pfam" id="PF02321">
    <property type="entry name" value="OEP"/>
    <property type="match status" value="1"/>
</dbReference>
<evidence type="ECO:0000313" key="11">
    <source>
        <dbReference type="Proteomes" id="UP000316609"/>
    </source>
</evidence>
<protein>
    <submittedName>
        <fullName evidence="10">TolC family protein</fullName>
    </submittedName>
</protein>
<feature type="chain" id="PRO_5022008453" evidence="9">
    <location>
        <begin position="26"/>
        <end position="518"/>
    </location>
</feature>
<evidence type="ECO:0000256" key="1">
    <source>
        <dbReference type="ARBA" id="ARBA00004442"/>
    </source>
</evidence>
<keyword evidence="9" id="KW-0732">Signal</keyword>
<reference evidence="10 11" key="1">
    <citation type="journal article" date="2019" name="Nat. Microbiol.">
        <title>Mediterranean grassland soil C-N compound turnover is dependent on rainfall and depth, and is mediated by genomically divergent microorganisms.</title>
        <authorList>
            <person name="Diamond S."/>
            <person name="Andeer P.F."/>
            <person name="Li Z."/>
            <person name="Crits-Christoph A."/>
            <person name="Burstein D."/>
            <person name="Anantharaman K."/>
            <person name="Lane K.R."/>
            <person name="Thomas B.C."/>
            <person name="Pan C."/>
            <person name="Northen T.R."/>
            <person name="Banfield J.F."/>
        </authorList>
    </citation>
    <scope>NUCLEOTIDE SEQUENCE [LARGE SCALE GENOMIC DNA]</scope>
    <source>
        <strain evidence="10">WS_8</strain>
    </source>
</reference>
<feature type="signal peptide" evidence="9">
    <location>
        <begin position="1"/>
        <end position="25"/>
    </location>
</feature>
<gene>
    <name evidence="10" type="ORF">E6K78_05965</name>
</gene>
<keyword evidence="3" id="KW-0813">Transport</keyword>
<evidence type="ECO:0000256" key="6">
    <source>
        <dbReference type="ARBA" id="ARBA00023136"/>
    </source>
</evidence>
<dbReference type="InterPro" id="IPR051906">
    <property type="entry name" value="TolC-like"/>
</dbReference>
<evidence type="ECO:0000313" key="10">
    <source>
        <dbReference type="EMBL" id="TMQ66825.1"/>
    </source>
</evidence>